<sequence length="178" mass="19873">MNDNRNEWIAARAYALWEHAGKPLWQDQAHWEQAVLERDLLEQTRASTDGQDVMDHVLSSRSRGTSSPSVLVVEDEHFIRFETVDVLEQAGFRVLEAANADEAMVLLKTNPVTTLFTDIDMPGTMDGLGLVRTVRSKWPSTKLIVTSGLIKLSHQDLESGVFFIAKPAASEELLKLIA</sequence>
<dbReference type="Gene3D" id="3.40.50.2300">
    <property type="match status" value="1"/>
</dbReference>
<dbReference type="PANTHER" id="PTHR44591:SF18">
    <property type="entry name" value="REGULATORY PROTEIN"/>
    <property type="match status" value="1"/>
</dbReference>
<keyword evidence="4" id="KW-0808">Transferase</keyword>
<evidence type="ECO:0000313" key="4">
    <source>
        <dbReference type="EMBL" id="RDJ03881.1"/>
    </source>
</evidence>
<dbReference type="RefSeq" id="WP_016555680.1">
    <property type="nucleotide sequence ID" value="NZ_KZ857269.1"/>
</dbReference>
<dbReference type="InterPro" id="IPR050595">
    <property type="entry name" value="Bact_response_regulator"/>
</dbReference>
<evidence type="ECO:0000313" key="5">
    <source>
        <dbReference type="Proteomes" id="UP000254939"/>
    </source>
</evidence>
<dbReference type="GO" id="GO:0016301">
    <property type="term" value="F:kinase activity"/>
    <property type="evidence" value="ECO:0007669"/>
    <property type="project" value="UniProtKB-KW"/>
</dbReference>
<dbReference type="Pfam" id="PF11154">
    <property type="entry name" value="DUF2934"/>
    <property type="match status" value="1"/>
</dbReference>
<dbReference type="InterPro" id="IPR011006">
    <property type="entry name" value="CheY-like_superfamily"/>
</dbReference>
<dbReference type="PROSITE" id="PS50110">
    <property type="entry name" value="RESPONSE_REGULATORY"/>
    <property type="match status" value="1"/>
</dbReference>
<feature type="modified residue" description="4-aspartylphosphate" evidence="2">
    <location>
        <position position="118"/>
    </location>
</feature>
<accession>A0A370KGL5</accession>
<dbReference type="AlphaFoldDB" id="A0A370KGL5"/>
<dbReference type="PANTHER" id="PTHR44591">
    <property type="entry name" value="STRESS RESPONSE REGULATOR PROTEIN 1"/>
    <property type="match status" value="1"/>
</dbReference>
<dbReference type="SMART" id="SM00448">
    <property type="entry name" value="REC"/>
    <property type="match status" value="1"/>
</dbReference>
<organism evidence="4 5">
    <name type="scientific">Rhizobium grahamii</name>
    <dbReference type="NCBI Taxonomy" id="1120045"/>
    <lineage>
        <taxon>Bacteria</taxon>
        <taxon>Pseudomonadati</taxon>
        <taxon>Pseudomonadota</taxon>
        <taxon>Alphaproteobacteria</taxon>
        <taxon>Hyphomicrobiales</taxon>
        <taxon>Rhizobiaceae</taxon>
        <taxon>Rhizobium/Agrobacterium group</taxon>
        <taxon>Rhizobium</taxon>
    </lineage>
</organism>
<gene>
    <name evidence="4" type="ORF">B5K06_28625</name>
</gene>
<dbReference type="OrthoDB" id="9784719at2"/>
<name>A0A370KGL5_9HYPH</name>
<dbReference type="SUPFAM" id="SSF52172">
    <property type="entry name" value="CheY-like"/>
    <property type="match status" value="1"/>
</dbReference>
<protein>
    <submittedName>
        <fullName evidence="4">Histidine kinase</fullName>
    </submittedName>
</protein>
<keyword evidence="4" id="KW-0418">Kinase</keyword>
<dbReference type="Proteomes" id="UP000254939">
    <property type="component" value="Unassembled WGS sequence"/>
</dbReference>
<keyword evidence="1 2" id="KW-0597">Phosphoprotein</keyword>
<comment type="caution">
    <text evidence="4">The sequence shown here is derived from an EMBL/GenBank/DDBJ whole genome shotgun (WGS) entry which is preliminary data.</text>
</comment>
<proteinExistence type="predicted"/>
<reference evidence="4 5" key="1">
    <citation type="submission" date="2017-03" db="EMBL/GenBank/DDBJ databases">
        <title>Genome analysis of Rhizobial strains effectives or ineffectives for nitrogen fixation isolated from bean seeds.</title>
        <authorList>
            <person name="Peralta H."/>
            <person name="Aguilar-Vera A."/>
            <person name="Mora Y."/>
            <person name="Vargas-Lagunas C."/>
            <person name="Girard L."/>
            <person name="Mora J."/>
        </authorList>
    </citation>
    <scope>NUCLEOTIDE SEQUENCE [LARGE SCALE GENOMIC DNA]</scope>
    <source>
        <strain evidence="4 5">CCGM3</strain>
    </source>
</reference>
<dbReference type="InterPro" id="IPR001789">
    <property type="entry name" value="Sig_transdc_resp-reg_receiver"/>
</dbReference>
<evidence type="ECO:0000256" key="2">
    <source>
        <dbReference type="PROSITE-ProRule" id="PRU00169"/>
    </source>
</evidence>
<evidence type="ECO:0000256" key="1">
    <source>
        <dbReference type="ARBA" id="ARBA00022553"/>
    </source>
</evidence>
<feature type="domain" description="Response regulatory" evidence="3">
    <location>
        <begin position="69"/>
        <end position="178"/>
    </location>
</feature>
<dbReference type="Pfam" id="PF00072">
    <property type="entry name" value="Response_reg"/>
    <property type="match status" value="1"/>
</dbReference>
<dbReference type="GO" id="GO:0000160">
    <property type="term" value="P:phosphorelay signal transduction system"/>
    <property type="evidence" value="ECO:0007669"/>
    <property type="project" value="InterPro"/>
</dbReference>
<dbReference type="InterPro" id="IPR021327">
    <property type="entry name" value="DUF2934"/>
</dbReference>
<evidence type="ECO:0000259" key="3">
    <source>
        <dbReference type="PROSITE" id="PS50110"/>
    </source>
</evidence>
<dbReference type="EMBL" id="NAAC01000041">
    <property type="protein sequence ID" value="RDJ03881.1"/>
    <property type="molecule type" value="Genomic_DNA"/>
</dbReference>